<dbReference type="PANTHER" id="PTHR43537">
    <property type="entry name" value="TRANSCRIPTIONAL REGULATOR, GNTR FAMILY"/>
    <property type="match status" value="1"/>
</dbReference>
<dbReference type="GO" id="GO:0003677">
    <property type="term" value="F:DNA binding"/>
    <property type="evidence" value="ECO:0007669"/>
    <property type="project" value="UniProtKB-KW"/>
</dbReference>
<keyword evidence="6" id="KW-1185">Reference proteome</keyword>
<evidence type="ECO:0000259" key="4">
    <source>
        <dbReference type="PROSITE" id="PS50949"/>
    </source>
</evidence>
<dbReference type="GO" id="GO:0003700">
    <property type="term" value="F:DNA-binding transcription factor activity"/>
    <property type="evidence" value="ECO:0007669"/>
    <property type="project" value="InterPro"/>
</dbReference>
<keyword evidence="2" id="KW-0238">DNA-binding</keyword>
<evidence type="ECO:0000313" key="5">
    <source>
        <dbReference type="EMBL" id="OAS19913.1"/>
    </source>
</evidence>
<name>A0A198AG56_9BACL</name>
<dbReference type="EMBL" id="LYPB01000053">
    <property type="protein sequence ID" value="OAS19913.1"/>
    <property type="molecule type" value="Genomic_DNA"/>
</dbReference>
<dbReference type="RefSeq" id="WP_068663475.1">
    <property type="nucleotide sequence ID" value="NZ_LYPB01000053.1"/>
</dbReference>
<dbReference type="Proteomes" id="UP000078454">
    <property type="component" value="Unassembled WGS sequence"/>
</dbReference>
<dbReference type="SUPFAM" id="SSF48008">
    <property type="entry name" value="GntR ligand-binding domain-like"/>
    <property type="match status" value="1"/>
</dbReference>
<dbReference type="SUPFAM" id="SSF46785">
    <property type="entry name" value="Winged helix' DNA-binding domain"/>
    <property type="match status" value="1"/>
</dbReference>
<dbReference type="Pfam" id="PF00392">
    <property type="entry name" value="GntR"/>
    <property type="match status" value="1"/>
</dbReference>
<organism evidence="5 6">
    <name type="scientific">Paenibacillus oryzisoli</name>
    <dbReference type="NCBI Taxonomy" id="1850517"/>
    <lineage>
        <taxon>Bacteria</taxon>
        <taxon>Bacillati</taxon>
        <taxon>Bacillota</taxon>
        <taxon>Bacilli</taxon>
        <taxon>Bacillales</taxon>
        <taxon>Paenibacillaceae</taxon>
        <taxon>Paenibacillus</taxon>
    </lineage>
</organism>
<dbReference type="InterPro" id="IPR011711">
    <property type="entry name" value="GntR_C"/>
</dbReference>
<dbReference type="InterPro" id="IPR036388">
    <property type="entry name" value="WH-like_DNA-bd_sf"/>
</dbReference>
<keyword evidence="1" id="KW-0805">Transcription regulation</keyword>
<keyword evidence="3" id="KW-0804">Transcription</keyword>
<sequence>MEVTKLQKQNHYDEIAQQIKEMIMQGQLKMGDKLPSTKELSERFGVGRSTMREALSALKAMGLIEIRQGGACRVIRQSPSEVSLPEWTSLRMNRTTLLELMEVRQSLEISIAAIAARKRTPEDLAQLERIMQDMGTSVGNDAEGERTDLGFHQLLVQATHNSIMEQTFESIRNAMEMMIRDIRRAELYANQEVAVQLLREHKVIYEAICSGDPVLASQAMREHLEHVESILIKYI</sequence>
<evidence type="ECO:0000313" key="6">
    <source>
        <dbReference type="Proteomes" id="UP000078454"/>
    </source>
</evidence>
<dbReference type="InterPro" id="IPR000524">
    <property type="entry name" value="Tscrpt_reg_HTH_GntR"/>
</dbReference>
<dbReference type="Gene3D" id="1.20.120.530">
    <property type="entry name" value="GntR ligand-binding domain-like"/>
    <property type="match status" value="1"/>
</dbReference>
<dbReference type="AlphaFoldDB" id="A0A198AG56"/>
<accession>A0A198AG56</accession>
<dbReference type="STRING" id="1850517.A8708_09185"/>
<dbReference type="PRINTS" id="PR00035">
    <property type="entry name" value="HTHGNTR"/>
</dbReference>
<reference evidence="5 6" key="1">
    <citation type="submission" date="2016-05" db="EMBL/GenBank/DDBJ databases">
        <title>Paenibacillus sp. 1ZS3-15 nov., isolated from the rhizosphere soil.</title>
        <authorList>
            <person name="Zhang X.X."/>
            <person name="Zhang J."/>
        </authorList>
    </citation>
    <scope>NUCLEOTIDE SEQUENCE [LARGE SCALE GENOMIC DNA]</scope>
    <source>
        <strain evidence="5 6">1ZS3-15</strain>
    </source>
</reference>
<feature type="domain" description="HTH gntR-type" evidence="4">
    <location>
        <begin position="9"/>
        <end position="77"/>
    </location>
</feature>
<comment type="caution">
    <text evidence="5">The sequence shown here is derived from an EMBL/GenBank/DDBJ whole genome shotgun (WGS) entry which is preliminary data.</text>
</comment>
<proteinExistence type="predicted"/>
<dbReference type="Gene3D" id="1.10.10.10">
    <property type="entry name" value="Winged helix-like DNA-binding domain superfamily/Winged helix DNA-binding domain"/>
    <property type="match status" value="1"/>
</dbReference>
<dbReference type="PROSITE" id="PS50949">
    <property type="entry name" value="HTH_GNTR"/>
    <property type="match status" value="1"/>
</dbReference>
<evidence type="ECO:0000256" key="2">
    <source>
        <dbReference type="ARBA" id="ARBA00023125"/>
    </source>
</evidence>
<dbReference type="PANTHER" id="PTHR43537:SF5">
    <property type="entry name" value="UXU OPERON TRANSCRIPTIONAL REGULATOR"/>
    <property type="match status" value="1"/>
</dbReference>
<dbReference type="InterPro" id="IPR008920">
    <property type="entry name" value="TF_FadR/GntR_C"/>
</dbReference>
<gene>
    <name evidence="5" type="ORF">A8708_09185</name>
</gene>
<evidence type="ECO:0000256" key="3">
    <source>
        <dbReference type="ARBA" id="ARBA00023163"/>
    </source>
</evidence>
<dbReference type="SMART" id="SM00345">
    <property type="entry name" value="HTH_GNTR"/>
    <property type="match status" value="1"/>
</dbReference>
<dbReference type="Pfam" id="PF07729">
    <property type="entry name" value="FCD"/>
    <property type="match status" value="1"/>
</dbReference>
<dbReference type="CDD" id="cd07377">
    <property type="entry name" value="WHTH_GntR"/>
    <property type="match status" value="1"/>
</dbReference>
<dbReference type="OrthoDB" id="214086at2"/>
<evidence type="ECO:0000256" key="1">
    <source>
        <dbReference type="ARBA" id="ARBA00023015"/>
    </source>
</evidence>
<protein>
    <submittedName>
        <fullName evidence="5">GntR family transcriptional regulator</fullName>
    </submittedName>
</protein>
<dbReference type="SMART" id="SM00895">
    <property type="entry name" value="FCD"/>
    <property type="match status" value="1"/>
</dbReference>
<dbReference type="InterPro" id="IPR036390">
    <property type="entry name" value="WH_DNA-bd_sf"/>
</dbReference>